<evidence type="ECO:0000313" key="3">
    <source>
        <dbReference type="EMBL" id="PIQ86795.1"/>
    </source>
</evidence>
<comment type="caution">
    <text evidence="3">The sequence shown here is derived from an EMBL/GenBank/DDBJ whole genome shotgun (WGS) entry which is preliminary data.</text>
</comment>
<dbReference type="InterPro" id="IPR059180">
    <property type="entry name" value="3D_YorM"/>
</dbReference>
<dbReference type="EMBL" id="PCVY01000029">
    <property type="protein sequence ID" value="PIQ86795.1"/>
    <property type="molecule type" value="Genomic_DNA"/>
</dbReference>
<keyword evidence="1" id="KW-0472">Membrane</keyword>
<feature type="transmembrane region" description="Helical" evidence="1">
    <location>
        <begin position="12"/>
        <end position="31"/>
    </location>
</feature>
<keyword evidence="1" id="KW-0812">Transmembrane</keyword>
<dbReference type="GO" id="GO:0019867">
    <property type="term" value="C:outer membrane"/>
    <property type="evidence" value="ECO:0007669"/>
    <property type="project" value="InterPro"/>
</dbReference>
<keyword evidence="1" id="KW-1133">Transmembrane helix</keyword>
<proteinExistence type="predicted"/>
<dbReference type="InterPro" id="IPR010611">
    <property type="entry name" value="3D_dom"/>
</dbReference>
<evidence type="ECO:0000259" key="2">
    <source>
        <dbReference type="Pfam" id="PF06725"/>
    </source>
</evidence>
<dbReference type="Pfam" id="PF06725">
    <property type="entry name" value="3D"/>
    <property type="match status" value="1"/>
</dbReference>
<accession>A0A2H0LTG8</accession>
<evidence type="ECO:0000313" key="4">
    <source>
        <dbReference type="Proteomes" id="UP000230859"/>
    </source>
</evidence>
<dbReference type="CDD" id="cd14667">
    <property type="entry name" value="3D_containing_proteins"/>
    <property type="match status" value="1"/>
</dbReference>
<sequence length="145" mass="16531">MRSLKRKIISSAFIFLLSAGGYYYFWGQYLYTMTAYCDCPICVNVDAYRDGRFASGRAVYWGGIAADPSIPFGTQIELVPIWPGDFWSIFRVLKNRKKFTVEDRGGKIKGKHIDLFIPHSHGGHQMALEWGVRKMRVSINGELAK</sequence>
<dbReference type="Proteomes" id="UP000230859">
    <property type="component" value="Unassembled WGS sequence"/>
</dbReference>
<protein>
    <recommendedName>
        <fullName evidence="2">3D domain-containing protein</fullName>
    </recommendedName>
</protein>
<feature type="domain" description="3D" evidence="2">
    <location>
        <begin position="64"/>
        <end position="137"/>
    </location>
</feature>
<dbReference type="AlphaFoldDB" id="A0A2H0LTG8"/>
<dbReference type="GO" id="GO:0004553">
    <property type="term" value="F:hydrolase activity, hydrolyzing O-glycosyl compounds"/>
    <property type="evidence" value="ECO:0007669"/>
    <property type="project" value="InterPro"/>
</dbReference>
<gene>
    <name evidence="3" type="ORF">COV74_03390</name>
</gene>
<evidence type="ECO:0000256" key="1">
    <source>
        <dbReference type="SAM" id="Phobius"/>
    </source>
</evidence>
<organism evidence="3 4">
    <name type="scientific">Candidatus Abzuiibacterium crystallinum</name>
    <dbReference type="NCBI Taxonomy" id="1974748"/>
    <lineage>
        <taxon>Bacteria</taxon>
        <taxon>Pseudomonadati</taxon>
        <taxon>Candidatus Omnitrophota</taxon>
        <taxon>Candidatus Abzuiibacterium</taxon>
    </lineage>
</organism>
<name>A0A2H0LTG8_9BACT</name>
<reference evidence="3 4" key="1">
    <citation type="submission" date="2017-09" db="EMBL/GenBank/DDBJ databases">
        <title>Depth-based differentiation of microbial function through sediment-hosted aquifers and enrichment of novel symbionts in the deep terrestrial subsurface.</title>
        <authorList>
            <person name="Probst A.J."/>
            <person name="Ladd B."/>
            <person name="Jarett J.K."/>
            <person name="Geller-Mcgrath D.E."/>
            <person name="Sieber C.M."/>
            <person name="Emerson J.B."/>
            <person name="Anantharaman K."/>
            <person name="Thomas B.C."/>
            <person name="Malmstrom R."/>
            <person name="Stieglmeier M."/>
            <person name="Klingl A."/>
            <person name="Woyke T."/>
            <person name="Ryan C.M."/>
            <person name="Banfield J.F."/>
        </authorList>
    </citation>
    <scope>NUCLEOTIDE SEQUENCE [LARGE SCALE GENOMIC DNA]</scope>
    <source>
        <strain evidence="3">CG11_big_fil_rev_8_21_14_0_20_45_26</strain>
    </source>
</reference>
<dbReference type="GO" id="GO:0009254">
    <property type="term" value="P:peptidoglycan turnover"/>
    <property type="evidence" value="ECO:0007669"/>
    <property type="project" value="InterPro"/>
</dbReference>